<keyword evidence="2" id="KW-1185">Reference proteome</keyword>
<dbReference type="EMBL" id="FNIN01000002">
    <property type="protein sequence ID" value="SDN43459.1"/>
    <property type="molecule type" value="Genomic_DNA"/>
</dbReference>
<reference evidence="1 2" key="1">
    <citation type="submission" date="2016-10" db="EMBL/GenBank/DDBJ databases">
        <authorList>
            <person name="de Groot N.N."/>
        </authorList>
    </citation>
    <scope>NUCLEOTIDE SEQUENCE [LARGE SCALE GENOMIC DNA]</scope>
    <source>
        <strain evidence="1 2">DSM 15269</strain>
    </source>
</reference>
<dbReference type="Proteomes" id="UP000199602">
    <property type="component" value="Unassembled WGS sequence"/>
</dbReference>
<dbReference type="OrthoDB" id="15017at2"/>
<proteinExistence type="predicted"/>
<organism evidence="1 2">
    <name type="scientific">Desulfonauticus submarinus</name>
    <dbReference type="NCBI Taxonomy" id="206665"/>
    <lineage>
        <taxon>Bacteria</taxon>
        <taxon>Pseudomonadati</taxon>
        <taxon>Thermodesulfobacteriota</taxon>
        <taxon>Desulfovibrionia</taxon>
        <taxon>Desulfovibrionales</taxon>
        <taxon>Desulfonauticaceae</taxon>
        <taxon>Desulfonauticus</taxon>
    </lineage>
</organism>
<dbReference type="RefSeq" id="WP_092063214.1">
    <property type="nucleotide sequence ID" value="NZ_FNIN01000002.1"/>
</dbReference>
<name>A0A1H0BCU3_9BACT</name>
<dbReference type="STRING" id="206665.SAMN04488516_102126"/>
<accession>A0A1H0BCU3</accession>
<evidence type="ECO:0000313" key="2">
    <source>
        <dbReference type="Proteomes" id="UP000199602"/>
    </source>
</evidence>
<evidence type="ECO:0008006" key="3">
    <source>
        <dbReference type="Google" id="ProtNLM"/>
    </source>
</evidence>
<evidence type="ECO:0000313" key="1">
    <source>
        <dbReference type="EMBL" id="SDN43459.1"/>
    </source>
</evidence>
<dbReference type="AlphaFoldDB" id="A0A1H0BCU3"/>
<sequence length="69" mass="8075">MEIKDILNLTLLDIVSENKSIEQYFRQLGEELGVCLLCKELFTPLEMICKKYKLDCSYIIETIRKISSN</sequence>
<gene>
    <name evidence="1" type="ORF">SAMN04488516_102126</name>
</gene>
<protein>
    <recommendedName>
        <fullName evidence="3">Hybrid cluster protein-associated redox disulfide domain-containing protein</fullName>
    </recommendedName>
</protein>